<dbReference type="InterPro" id="IPR050595">
    <property type="entry name" value="Bact_response_regulator"/>
</dbReference>
<dbReference type="CDD" id="cd00156">
    <property type="entry name" value="REC"/>
    <property type="match status" value="1"/>
</dbReference>
<dbReference type="SMART" id="SM00448">
    <property type="entry name" value="REC"/>
    <property type="match status" value="1"/>
</dbReference>
<dbReference type="PROSITE" id="PS50110">
    <property type="entry name" value="RESPONSE_REGULATORY"/>
    <property type="match status" value="1"/>
</dbReference>
<reference evidence="4" key="1">
    <citation type="journal article" date="2015" name="Nature">
        <title>Complex archaea that bridge the gap between prokaryotes and eukaryotes.</title>
        <authorList>
            <person name="Spang A."/>
            <person name="Saw J.H."/>
            <person name="Jorgensen S.L."/>
            <person name="Zaremba-Niedzwiedzka K."/>
            <person name="Martijn J."/>
            <person name="Lind A.E."/>
            <person name="van Eijk R."/>
            <person name="Schleper C."/>
            <person name="Guy L."/>
            <person name="Ettema T.J."/>
        </authorList>
    </citation>
    <scope>NUCLEOTIDE SEQUENCE</scope>
</reference>
<evidence type="ECO:0000313" key="4">
    <source>
        <dbReference type="EMBL" id="KKL81639.1"/>
    </source>
</evidence>
<keyword evidence="2" id="KW-0902">Two-component regulatory system</keyword>
<dbReference type="PANTHER" id="PTHR44591:SF14">
    <property type="entry name" value="PROTEIN PILG"/>
    <property type="match status" value="1"/>
</dbReference>
<evidence type="ECO:0000256" key="1">
    <source>
        <dbReference type="ARBA" id="ARBA00022553"/>
    </source>
</evidence>
<dbReference type="Gene3D" id="3.40.50.2300">
    <property type="match status" value="1"/>
</dbReference>
<sequence>MGTKRLLVVDDEVAFLIALRKLLTEPGIEVDTAETMEDSMGLLESNTYDAVIADIRLTGVQRREGIQILDHVKKTHKATKVIMMTGFGNPEVMQEAYSLGADFYFEKPVSVSVLKGALQKLGIVQ</sequence>
<name>A0A0F9F5C3_9ZZZZ</name>
<organism evidence="4">
    <name type="scientific">marine sediment metagenome</name>
    <dbReference type="NCBI Taxonomy" id="412755"/>
    <lineage>
        <taxon>unclassified sequences</taxon>
        <taxon>metagenomes</taxon>
        <taxon>ecological metagenomes</taxon>
    </lineage>
</organism>
<evidence type="ECO:0000259" key="3">
    <source>
        <dbReference type="PROSITE" id="PS50110"/>
    </source>
</evidence>
<comment type="caution">
    <text evidence="4">The sequence shown here is derived from an EMBL/GenBank/DDBJ whole genome shotgun (WGS) entry which is preliminary data.</text>
</comment>
<dbReference type="InterPro" id="IPR001789">
    <property type="entry name" value="Sig_transdc_resp-reg_receiver"/>
</dbReference>
<proteinExistence type="predicted"/>
<dbReference type="InterPro" id="IPR011006">
    <property type="entry name" value="CheY-like_superfamily"/>
</dbReference>
<dbReference type="GO" id="GO:0000160">
    <property type="term" value="P:phosphorelay signal transduction system"/>
    <property type="evidence" value="ECO:0007669"/>
    <property type="project" value="UniProtKB-KW"/>
</dbReference>
<protein>
    <recommendedName>
        <fullName evidence="3">Response regulatory domain-containing protein</fullName>
    </recommendedName>
</protein>
<dbReference type="PANTHER" id="PTHR44591">
    <property type="entry name" value="STRESS RESPONSE REGULATOR PROTEIN 1"/>
    <property type="match status" value="1"/>
</dbReference>
<dbReference type="EMBL" id="LAZR01022508">
    <property type="protein sequence ID" value="KKL81639.1"/>
    <property type="molecule type" value="Genomic_DNA"/>
</dbReference>
<keyword evidence="1" id="KW-0597">Phosphoprotein</keyword>
<accession>A0A0F9F5C3</accession>
<feature type="domain" description="Response regulatory" evidence="3">
    <location>
        <begin position="5"/>
        <end position="122"/>
    </location>
</feature>
<dbReference type="AlphaFoldDB" id="A0A0F9F5C3"/>
<dbReference type="SUPFAM" id="SSF52172">
    <property type="entry name" value="CheY-like"/>
    <property type="match status" value="1"/>
</dbReference>
<evidence type="ECO:0000256" key="2">
    <source>
        <dbReference type="ARBA" id="ARBA00023012"/>
    </source>
</evidence>
<gene>
    <name evidence="4" type="ORF">LCGC14_1992750</name>
</gene>
<dbReference type="Pfam" id="PF00072">
    <property type="entry name" value="Response_reg"/>
    <property type="match status" value="1"/>
</dbReference>